<evidence type="ECO:0000256" key="3">
    <source>
        <dbReference type="ARBA" id="ARBA00022764"/>
    </source>
</evidence>
<feature type="domain" description="SAF" evidence="5">
    <location>
        <begin position="122"/>
        <end position="183"/>
    </location>
</feature>
<evidence type="ECO:0000256" key="1">
    <source>
        <dbReference type="ARBA" id="ARBA00004418"/>
    </source>
</evidence>
<sequence length="256" mass="26888">MSDTRLIRLLHIVVSGLAVGVPASQAIASPVPASSTAAASVIQSQAHAAALEQLKTLAAKDGLKDAQITLAVLPPKPPLPTCPRPFTFSIGDARQLGRMTVTARCPDTGAPFRLIARATVKATVPVAARDIEARQPIVADDLADEPRDIASLTDTVTRAEDAIGRSSRRAVHAGQILRRRHLQTPELIRRGQTVRVVARVGRAEIVNTGVAMQSGGKDDVIRVRVGGRSNHKTVDVRITAAGTAEPVGLPVPSAAH</sequence>
<feature type="chain" id="PRO_5042522732" evidence="4">
    <location>
        <begin position="29"/>
        <end position="256"/>
    </location>
</feature>
<keyword evidence="3" id="KW-0574">Periplasm</keyword>
<dbReference type="Gene3D" id="3.90.1210.10">
    <property type="entry name" value="Antifreeze-like/N-acetylneuraminic acid synthase C-terminal domain"/>
    <property type="match status" value="1"/>
</dbReference>
<protein>
    <submittedName>
        <fullName evidence="6">Flagella basal body P-ring formation protein FlgA</fullName>
    </submittedName>
</protein>
<evidence type="ECO:0000313" key="7">
    <source>
        <dbReference type="Proteomes" id="UP000029424"/>
    </source>
</evidence>
<evidence type="ECO:0000313" key="6">
    <source>
        <dbReference type="EMBL" id="AIO68800.1"/>
    </source>
</evidence>
<dbReference type="SMART" id="SM00858">
    <property type="entry name" value="SAF"/>
    <property type="match status" value="1"/>
</dbReference>
<dbReference type="RefSeq" id="WP_010112089.1">
    <property type="nucleotide sequence ID" value="NZ_CADEQG010000001.1"/>
</dbReference>
<dbReference type="KEGG" id="bok:DM82_3869"/>
<keyword evidence="7" id="KW-1185">Reference proteome</keyword>
<dbReference type="PANTHER" id="PTHR36307">
    <property type="entry name" value="FLAGELLA BASAL BODY P-RING FORMATION PROTEIN FLGA"/>
    <property type="match status" value="1"/>
</dbReference>
<dbReference type="Pfam" id="PF13144">
    <property type="entry name" value="ChapFlgA"/>
    <property type="match status" value="1"/>
</dbReference>
<dbReference type="InterPro" id="IPR039246">
    <property type="entry name" value="Flagellar_FlgA"/>
</dbReference>
<accession>A0AAI8BAY5</accession>
<dbReference type="CDD" id="cd11614">
    <property type="entry name" value="SAF_CpaB_FlgA_like"/>
    <property type="match status" value="1"/>
</dbReference>
<organism evidence="6 7">
    <name type="scientific">Burkholderia oklahomensis</name>
    <dbReference type="NCBI Taxonomy" id="342113"/>
    <lineage>
        <taxon>Bacteria</taxon>
        <taxon>Pseudomonadati</taxon>
        <taxon>Pseudomonadota</taxon>
        <taxon>Betaproteobacteria</taxon>
        <taxon>Burkholderiales</taxon>
        <taxon>Burkholderiaceae</taxon>
        <taxon>Burkholderia</taxon>
        <taxon>pseudomallei group</taxon>
    </lineage>
</organism>
<dbReference type="GeneID" id="60550296"/>
<keyword evidence="6" id="KW-0966">Cell projection</keyword>
<dbReference type="PANTHER" id="PTHR36307:SF1">
    <property type="entry name" value="FLAGELLA BASAL BODY P-RING FORMATION PROTEIN FLGA"/>
    <property type="match status" value="1"/>
</dbReference>
<dbReference type="GO" id="GO:0042597">
    <property type="term" value="C:periplasmic space"/>
    <property type="evidence" value="ECO:0007669"/>
    <property type="project" value="UniProtKB-SubCell"/>
</dbReference>
<proteinExistence type="predicted"/>
<comment type="subcellular location">
    <subcellularLocation>
        <location evidence="1">Periplasm</location>
    </subcellularLocation>
</comment>
<reference evidence="6 7" key="1">
    <citation type="submission" date="2014-06" db="EMBL/GenBank/DDBJ databases">
        <authorList>
            <person name="Bishop-Lilly K.A."/>
            <person name="Broomall S.M."/>
            <person name="Chain P.S."/>
            <person name="Chertkov O."/>
            <person name="Coyne S.R."/>
            <person name="Daligault H.E."/>
            <person name="Davenport K.W."/>
            <person name="Erkkila T."/>
            <person name="Frey K.G."/>
            <person name="Gibbons H.S."/>
            <person name="Gu W."/>
            <person name="Jaissle J."/>
            <person name="Johnson S.L."/>
            <person name="Koroleva G.I."/>
            <person name="Ladner J.T."/>
            <person name="Lo C.-C."/>
            <person name="Minogue T.D."/>
            <person name="Munk C."/>
            <person name="Palacios G.F."/>
            <person name="Redden C.L."/>
            <person name="Rosenzweig C.N."/>
            <person name="Scholz M.B."/>
            <person name="Teshima H."/>
            <person name="Xu Y."/>
        </authorList>
    </citation>
    <scope>NUCLEOTIDE SEQUENCE [LARGE SCALE GENOMIC DNA]</scope>
    <source>
        <strain evidence="6 7">EO147</strain>
    </source>
</reference>
<dbReference type="InterPro" id="IPR017585">
    <property type="entry name" value="SAF_FlgA"/>
</dbReference>
<keyword evidence="6" id="KW-0282">Flagellum</keyword>
<dbReference type="GO" id="GO:0044780">
    <property type="term" value="P:bacterial-type flagellum assembly"/>
    <property type="evidence" value="ECO:0007669"/>
    <property type="project" value="InterPro"/>
</dbReference>
<feature type="signal peptide" evidence="4">
    <location>
        <begin position="1"/>
        <end position="28"/>
    </location>
</feature>
<evidence type="ECO:0000259" key="5">
    <source>
        <dbReference type="SMART" id="SM00858"/>
    </source>
</evidence>
<dbReference type="InterPro" id="IPR013974">
    <property type="entry name" value="SAF"/>
</dbReference>
<name>A0AAI8BAY5_9BURK</name>
<evidence type="ECO:0000256" key="4">
    <source>
        <dbReference type="SAM" id="SignalP"/>
    </source>
</evidence>
<dbReference type="Gene3D" id="2.30.30.760">
    <property type="match status" value="1"/>
</dbReference>
<dbReference type="Proteomes" id="UP000029424">
    <property type="component" value="Chromosome 2"/>
</dbReference>
<dbReference type="EMBL" id="CP008727">
    <property type="protein sequence ID" value="AIO68800.1"/>
    <property type="molecule type" value="Genomic_DNA"/>
</dbReference>
<gene>
    <name evidence="6" type="primary">flgA</name>
    <name evidence="6" type="ORF">DM82_3869</name>
</gene>
<keyword evidence="6" id="KW-0969">Cilium</keyword>
<evidence type="ECO:0000256" key="2">
    <source>
        <dbReference type="ARBA" id="ARBA00022729"/>
    </source>
</evidence>
<dbReference type="NCBIfam" id="TIGR03170">
    <property type="entry name" value="flgA_cterm"/>
    <property type="match status" value="1"/>
</dbReference>
<dbReference type="AlphaFoldDB" id="A0AAI8BAY5"/>
<keyword evidence="2 4" id="KW-0732">Signal</keyword>